<dbReference type="AlphaFoldDB" id="A0A8H7VGJ9"/>
<gene>
    <name evidence="2" type="ORF">INT45_000030</name>
</gene>
<evidence type="ECO:0000313" key="2">
    <source>
        <dbReference type="EMBL" id="KAG2218107.1"/>
    </source>
</evidence>
<feature type="region of interest" description="Disordered" evidence="1">
    <location>
        <begin position="1"/>
        <end position="29"/>
    </location>
</feature>
<organism evidence="2 3">
    <name type="scientific">Circinella minor</name>
    <dbReference type="NCBI Taxonomy" id="1195481"/>
    <lineage>
        <taxon>Eukaryota</taxon>
        <taxon>Fungi</taxon>
        <taxon>Fungi incertae sedis</taxon>
        <taxon>Mucoromycota</taxon>
        <taxon>Mucoromycotina</taxon>
        <taxon>Mucoromycetes</taxon>
        <taxon>Mucorales</taxon>
        <taxon>Lichtheimiaceae</taxon>
        <taxon>Circinella</taxon>
    </lineage>
</organism>
<proteinExistence type="predicted"/>
<evidence type="ECO:0000313" key="3">
    <source>
        <dbReference type="Proteomes" id="UP000646827"/>
    </source>
</evidence>
<name>A0A8H7VGJ9_9FUNG</name>
<evidence type="ECO:0008006" key="4">
    <source>
        <dbReference type="Google" id="ProtNLM"/>
    </source>
</evidence>
<dbReference type="EMBL" id="JAEPRB010000252">
    <property type="protein sequence ID" value="KAG2218107.1"/>
    <property type="molecule type" value="Genomic_DNA"/>
</dbReference>
<dbReference type="Proteomes" id="UP000646827">
    <property type="component" value="Unassembled WGS sequence"/>
</dbReference>
<keyword evidence="3" id="KW-1185">Reference proteome</keyword>
<feature type="compositionally biased region" description="Low complexity" evidence="1">
    <location>
        <begin position="10"/>
        <end position="21"/>
    </location>
</feature>
<dbReference type="SUPFAM" id="SSF56112">
    <property type="entry name" value="Protein kinase-like (PK-like)"/>
    <property type="match status" value="1"/>
</dbReference>
<sequence>MPTNPIQTQNISSSSNNVHSNTQPSQDNLVGDYIISSKIGQGSFATVYKAQHK</sequence>
<dbReference type="InterPro" id="IPR011009">
    <property type="entry name" value="Kinase-like_dom_sf"/>
</dbReference>
<evidence type="ECO:0000256" key="1">
    <source>
        <dbReference type="SAM" id="MobiDB-lite"/>
    </source>
</evidence>
<protein>
    <recommendedName>
        <fullName evidence="4">Protein kinase domain-containing protein</fullName>
    </recommendedName>
</protein>
<dbReference type="OrthoDB" id="346907at2759"/>
<feature type="non-terminal residue" evidence="2">
    <location>
        <position position="53"/>
    </location>
</feature>
<comment type="caution">
    <text evidence="2">The sequence shown here is derived from an EMBL/GenBank/DDBJ whole genome shotgun (WGS) entry which is preliminary data.</text>
</comment>
<reference evidence="2 3" key="1">
    <citation type="submission" date="2020-12" db="EMBL/GenBank/DDBJ databases">
        <title>Metabolic potential, ecology and presence of endohyphal bacteria is reflected in genomic diversity of Mucoromycotina.</title>
        <authorList>
            <person name="Muszewska A."/>
            <person name="Okrasinska A."/>
            <person name="Steczkiewicz K."/>
            <person name="Drgas O."/>
            <person name="Orlowska M."/>
            <person name="Perlinska-Lenart U."/>
            <person name="Aleksandrzak-Piekarczyk T."/>
            <person name="Szatraj K."/>
            <person name="Zielenkiewicz U."/>
            <person name="Pilsyk S."/>
            <person name="Malc E."/>
            <person name="Mieczkowski P."/>
            <person name="Kruszewska J.S."/>
            <person name="Biernat P."/>
            <person name="Pawlowska J."/>
        </authorList>
    </citation>
    <scope>NUCLEOTIDE SEQUENCE [LARGE SCALE GENOMIC DNA]</scope>
    <source>
        <strain evidence="2 3">CBS 142.35</strain>
    </source>
</reference>
<dbReference type="Gene3D" id="3.30.200.20">
    <property type="entry name" value="Phosphorylase Kinase, domain 1"/>
    <property type="match status" value="1"/>
</dbReference>
<accession>A0A8H7VGJ9</accession>